<dbReference type="Gene3D" id="1.10.10.60">
    <property type="entry name" value="Homeodomain-like"/>
    <property type="match status" value="1"/>
</dbReference>
<evidence type="ECO:0000256" key="3">
    <source>
        <dbReference type="ARBA" id="ARBA00022679"/>
    </source>
</evidence>
<dbReference type="SUPFAM" id="SSF57884">
    <property type="entry name" value="Ada DNA repair protein, N-terminal domain (N-Ada 10)"/>
    <property type="match status" value="1"/>
</dbReference>
<dbReference type="InterPro" id="IPR016221">
    <property type="entry name" value="Bifunct_regulatory_prot_Ada"/>
</dbReference>
<dbReference type="SMART" id="SM00342">
    <property type="entry name" value="HTH_ARAC"/>
    <property type="match status" value="1"/>
</dbReference>
<keyword evidence="6" id="KW-0234">DNA repair</keyword>
<dbReference type="NCBIfam" id="TIGR00589">
    <property type="entry name" value="ogt"/>
    <property type="match status" value="1"/>
</dbReference>
<feature type="domain" description="HTH araC/xylS-type" evidence="8">
    <location>
        <begin position="107"/>
        <end position="181"/>
    </location>
</feature>
<dbReference type="PANTHER" id="PTHR10815:SF5">
    <property type="entry name" value="METHYLATED-DNA--PROTEIN-CYSTEINE METHYLTRANSFERASE"/>
    <property type="match status" value="1"/>
</dbReference>
<dbReference type="InterPro" id="IPR004026">
    <property type="entry name" value="Ada_DNA_repair_Zn-bd"/>
</dbReference>
<dbReference type="InterPro" id="IPR018060">
    <property type="entry name" value="HTH_AraC"/>
</dbReference>
<evidence type="ECO:0000256" key="4">
    <source>
        <dbReference type="ARBA" id="ARBA00022763"/>
    </source>
</evidence>
<dbReference type="Pfam" id="PF02805">
    <property type="entry name" value="Ada_Zn_binding"/>
    <property type="match status" value="1"/>
</dbReference>
<dbReference type="InterPro" id="IPR036388">
    <property type="entry name" value="WH-like_DNA-bd_sf"/>
</dbReference>
<dbReference type="Proteomes" id="UP001169006">
    <property type="component" value="Unassembled WGS sequence"/>
</dbReference>
<evidence type="ECO:0000256" key="7">
    <source>
        <dbReference type="ARBA" id="ARBA00049348"/>
    </source>
</evidence>
<dbReference type="Gene3D" id="3.30.160.70">
    <property type="entry name" value="Methylated DNA-protein cysteine methyltransferase domain"/>
    <property type="match status" value="1"/>
</dbReference>
<dbReference type="PIRSF" id="PIRSF000409">
    <property type="entry name" value="Ada"/>
    <property type="match status" value="1"/>
</dbReference>
<accession>A0ABT8ST88</accession>
<dbReference type="InterPro" id="IPR036217">
    <property type="entry name" value="MethylDNA_cys_MeTrfase_DNAb"/>
</dbReference>
<dbReference type="CDD" id="cd06445">
    <property type="entry name" value="ATase"/>
    <property type="match status" value="1"/>
</dbReference>
<comment type="catalytic activity">
    <reaction evidence="1">
        <text>a 4-O-methyl-thymidine in DNA + L-cysteinyl-[protein] = a thymidine in DNA + S-methyl-L-cysteinyl-[protein]</text>
        <dbReference type="Rhea" id="RHEA:53428"/>
        <dbReference type="Rhea" id="RHEA-COMP:10131"/>
        <dbReference type="Rhea" id="RHEA-COMP:10132"/>
        <dbReference type="Rhea" id="RHEA-COMP:13555"/>
        <dbReference type="Rhea" id="RHEA-COMP:13556"/>
        <dbReference type="ChEBI" id="CHEBI:29950"/>
        <dbReference type="ChEBI" id="CHEBI:82612"/>
        <dbReference type="ChEBI" id="CHEBI:137386"/>
        <dbReference type="ChEBI" id="CHEBI:137387"/>
        <dbReference type="EC" id="2.1.1.63"/>
    </reaction>
</comment>
<keyword evidence="2" id="KW-0489">Methyltransferase</keyword>
<reference evidence="9" key="1">
    <citation type="journal article" date="2015" name="Int. J. Syst. Evol. Microbiol.">
        <title>Rhizobium oryzicola sp. nov., potential plant-growth-promoting endophytic bacteria isolated from rice roots.</title>
        <authorList>
            <person name="Zhang X.X."/>
            <person name="Gao J.S."/>
            <person name="Cao Y.H."/>
            <person name="Sheirdil R.A."/>
            <person name="Wang X.C."/>
            <person name="Zhang L."/>
        </authorList>
    </citation>
    <scope>NUCLEOTIDE SEQUENCE</scope>
    <source>
        <strain evidence="9">05753</strain>
    </source>
</reference>
<gene>
    <name evidence="9" type="ORF">Q2T52_05875</name>
</gene>
<dbReference type="SUPFAM" id="SSF53155">
    <property type="entry name" value="Methylated DNA-protein cysteine methyltransferase domain"/>
    <property type="match status" value="1"/>
</dbReference>
<dbReference type="SUPFAM" id="SSF46767">
    <property type="entry name" value="Methylated DNA-protein cysteine methyltransferase, C-terminal domain"/>
    <property type="match status" value="1"/>
</dbReference>
<dbReference type="InterPro" id="IPR014048">
    <property type="entry name" value="MethylDNA_cys_MeTrfase_DNA-bd"/>
</dbReference>
<dbReference type="InterPro" id="IPR001497">
    <property type="entry name" value="MethylDNA_cys_MeTrfase_AS"/>
</dbReference>
<proteinExistence type="predicted"/>
<dbReference type="RefSeq" id="WP_302075721.1">
    <property type="nucleotide sequence ID" value="NZ_JAUKWQ010000001.1"/>
</dbReference>
<evidence type="ECO:0000256" key="6">
    <source>
        <dbReference type="ARBA" id="ARBA00023204"/>
    </source>
</evidence>
<dbReference type="PROSITE" id="PS00374">
    <property type="entry name" value="MGMT"/>
    <property type="match status" value="1"/>
</dbReference>
<evidence type="ECO:0000313" key="10">
    <source>
        <dbReference type="Proteomes" id="UP001169006"/>
    </source>
</evidence>
<protein>
    <submittedName>
        <fullName evidence="9">Trifunctional transcriptional activator/DNA repair protein Ada/methylated-DNA--[protein]-cysteine S-methyltransferase</fullName>
    </submittedName>
</protein>
<dbReference type="Pfam" id="PF12833">
    <property type="entry name" value="HTH_18"/>
    <property type="match status" value="1"/>
</dbReference>
<keyword evidence="4" id="KW-0227">DNA damage</keyword>
<reference evidence="9" key="2">
    <citation type="submission" date="2023-07" db="EMBL/GenBank/DDBJ databases">
        <authorList>
            <person name="Sun H."/>
        </authorList>
    </citation>
    <scope>NUCLEOTIDE SEQUENCE</scope>
    <source>
        <strain evidence="9">05753</strain>
    </source>
</reference>
<keyword evidence="10" id="KW-1185">Reference proteome</keyword>
<dbReference type="EMBL" id="JAUKWQ010000001">
    <property type="protein sequence ID" value="MDO1581622.1"/>
    <property type="molecule type" value="Genomic_DNA"/>
</dbReference>
<evidence type="ECO:0000259" key="8">
    <source>
        <dbReference type="PROSITE" id="PS01124"/>
    </source>
</evidence>
<keyword evidence="5" id="KW-0010">Activator</keyword>
<dbReference type="InterPro" id="IPR035451">
    <property type="entry name" value="Ada-like_dom_sf"/>
</dbReference>
<keyword evidence="3" id="KW-0808">Transferase</keyword>
<dbReference type="Pfam" id="PF01035">
    <property type="entry name" value="DNA_binding_1"/>
    <property type="match status" value="1"/>
</dbReference>
<comment type="caution">
    <text evidence="9">The sequence shown here is derived from an EMBL/GenBank/DDBJ whole genome shotgun (WGS) entry which is preliminary data.</text>
</comment>
<dbReference type="Gene3D" id="3.40.10.10">
    <property type="entry name" value="DNA Methylphosphotriester Repair Domain"/>
    <property type="match status" value="1"/>
</dbReference>
<name>A0ABT8ST88_9HYPH</name>
<dbReference type="Gene3D" id="1.10.10.10">
    <property type="entry name" value="Winged helix-like DNA-binding domain superfamily/Winged helix DNA-binding domain"/>
    <property type="match status" value="1"/>
</dbReference>
<evidence type="ECO:0000256" key="5">
    <source>
        <dbReference type="ARBA" id="ARBA00023159"/>
    </source>
</evidence>
<dbReference type="InterPro" id="IPR036631">
    <property type="entry name" value="MGMT_N_sf"/>
</dbReference>
<organism evidence="9 10">
    <name type="scientific">Rhizobium oryzicola</name>
    <dbReference type="NCBI Taxonomy" id="1232668"/>
    <lineage>
        <taxon>Bacteria</taxon>
        <taxon>Pseudomonadati</taxon>
        <taxon>Pseudomonadota</taxon>
        <taxon>Alphaproteobacteria</taxon>
        <taxon>Hyphomicrobiales</taxon>
        <taxon>Rhizobiaceae</taxon>
        <taxon>Rhizobium/Agrobacterium group</taxon>
        <taxon>Rhizobium</taxon>
    </lineage>
</organism>
<comment type="catalytic activity">
    <reaction evidence="7">
        <text>a 6-O-methyl-2'-deoxyguanosine in DNA + L-cysteinyl-[protein] = S-methyl-L-cysteinyl-[protein] + a 2'-deoxyguanosine in DNA</text>
        <dbReference type="Rhea" id="RHEA:24000"/>
        <dbReference type="Rhea" id="RHEA-COMP:10131"/>
        <dbReference type="Rhea" id="RHEA-COMP:10132"/>
        <dbReference type="Rhea" id="RHEA-COMP:11367"/>
        <dbReference type="Rhea" id="RHEA-COMP:11368"/>
        <dbReference type="ChEBI" id="CHEBI:29950"/>
        <dbReference type="ChEBI" id="CHEBI:82612"/>
        <dbReference type="ChEBI" id="CHEBI:85445"/>
        <dbReference type="ChEBI" id="CHEBI:85448"/>
        <dbReference type="EC" id="2.1.1.63"/>
    </reaction>
</comment>
<evidence type="ECO:0000256" key="1">
    <source>
        <dbReference type="ARBA" id="ARBA00001286"/>
    </source>
</evidence>
<sequence>MLTERFSDETLYQALLDRDAGYDGFAYVCVTSTRIFCRFTCPARKPRRENCRFRTTIAECLNEGFRPCKRCTPMLRYGAGDPVVTTLLEALEADPGTRWSQERLISLGHDPSTVRRAFKRRFGMSFLDLARQRRLGQAVTSLEAGSPVIEAQLDAGFDSGSGFRNAINQLIGTSPMGVKNQSLLKADWLDTPIGPMLAVTCGNALHLLEFADRPALPAGLKRLQARLRSGIPMGRTSVTEQLQAELAAYFKGTLSAFSIRIGDHGTPFERSVWSRLQEIPAGTSQSYSAIAQDLQRPTAVRAVARANGANQIAIIIPCHRVIGADGSLTGYGGGLWRKQWLLRHEQRSFTSPC</sequence>
<evidence type="ECO:0000313" key="9">
    <source>
        <dbReference type="EMBL" id="MDO1581622.1"/>
    </source>
</evidence>
<evidence type="ECO:0000256" key="2">
    <source>
        <dbReference type="ARBA" id="ARBA00022603"/>
    </source>
</evidence>
<dbReference type="PROSITE" id="PS01124">
    <property type="entry name" value="HTH_ARAC_FAMILY_2"/>
    <property type="match status" value="1"/>
</dbReference>
<dbReference type="PANTHER" id="PTHR10815">
    <property type="entry name" value="METHYLATED-DNA--PROTEIN-CYSTEINE METHYLTRANSFERASE"/>
    <property type="match status" value="1"/>
</dbReference>